<dbReference type="AlphaFoldDB" id="A0A345DAP4"/>
<dbReference type="KEGG" id="hyf:DTO96_101163"/>
<protein>
    <submittedName>
        <fullName evidence="8">Outer membrane protein A</fullName>
    </submittedName>
</protein>
<name>A0A345DAP4_9BURK</name>
<dbReference type="InterPro" id="IPR037873">
    <property type="entry name" value="BamE-like"/>
</dbReference>
<organism evidence="8 9">
    <name type="scientific">Ephemeroptericola cinctiostellae</name>
    <dbReference type="NCBI Taxonomy" id="2268024"/>
    <lineage>
        <taxon>Bacteria</taxon>
        <taxon>Pseudomonadati</taxon>
        <taxon>Pseudomonadota</taxon>
        <taxon>Betaproteobacteria</taxon>
        <taxon>Burkholderiales</taxon>
        <taxon>Burkholderiaceae</taxon>
        <taxon>Ephemeroptericola</taxon>
    </lineage>
</organism>
<dbReference type="Gene3D" id="3.30.1450.10">
    <property type="match status" value="1"/>
</dbReference>
<dbReference type="InterPro" id="IPR006664">
    <property type="entry name" value="OMP_bac"/>
</dbReference>
<evidence type="ECO:0000259" key="7">
    <source>
        <dbReference type="PROSITE" id="PS51123"/>
    </source>
</evidence>
<dbReference type="InterPro" id="IPR050330">
    <property type="entry name" value="Bact_OuterMem_StrucFunc"/>
</dbReference>
<accession>A0A345DAP4</accession>
<feature type="domain" description="OmpA-like" evidence="7">
    <location>
        <begin position="136"/>
        <end position="264"/>
    </location>
</feature>
<feature type="signal peptide" evidence="6">
    <location>
        <begin position="1"/>
        <end position="24"/>
    </location>
</feature>
<dbReference type="PANTHER" id="PTHR30329">
    <property type="entry name" value="STATOR ELEMENT OF FLAGELLAR MOTOR COMPLEX"/>
    <property type="match status" value="1"/>
</dbReference>
<dbReference type="InterPro" id="IPR036737">
    <property type="entry name" value="OmpA-like_sf"/>
</dbReference>
<sequence>MKKYMTLFTGIAVVLALGSTAAFAQQAETTVKFPELKSTYLKTGDFVNLENLKKIAAGLHKDQVRLLLGNPHFSEGIGNPHVWDYAFNFYTGQMGGDYVTCQYQVQYDKDYHINATYWKDKQCEGFLHEAPPPAPRVAEPITLSADGLFAFGRSDLNSLQTKGRENLRQLAGQINSGLSKLTSVSIVGYSDRIGLPKTNLALSRARAVTVKKYLVQQGVPANLITTSGMGPANPVVNCPGPASPRTIACLMPNRRIEVTLNGEK</sequence>
<evidence type="ECO:0000256" key="5">
    <source>
        <dbReference type="PROSITE-ProRule" id="PRU00473"/>
    </source>
</evidence>
<reference evidence="9" key="1">
    <citation type="submission" date="2018-07" db="EMBL/GenBank/DDBJ databases">
        <authorList>
            <person name="Kim H."/>
        </authorList>
    </citation>
    <scope>NUCLEOTIDE SEQUENCE [LARGE SCALE GENOMIC DNA]</scope>
    <source>
        <strain evidence="9">F02</strain>
    </source>
</reference>
<dbReference type="EMBL" id="CP031124">
    <property type="protein sequence ID" value="AXF85432.1"/>
    <property type="molecule type" value="Genomic_DNA"/>
</dbReference>
<keyword evidence="2 6" id="KW-0732">Signal</keyword>
<dbReference type="SUPFAM" id="SSF103088">
    <property type="entry name" value="OmpA-like"/>
    <property type="match status" value="1"/>
</dbReference>
<dbReference type="Pfam" id="PF00691">
    <property type="entry name" value="OmpA"/>
    <property type="match status" value="1"/>
</dbReference>
<gene>
    <name evidence="8" type="primary">ompA_5</name>
    <name evidence="8" type="ORF">DTO96_101163</name>
</gene>
<dbReference type="PRINTS" id="PR01021">
    <property type="entry name" value="OMPADOMAIN"/>
</dbReference>
<dbReference type="PROSITE" id="PS51123">
    <property type="entry name" value="OMPA_2"/>
    <property type="match status" value="1"/>
</dbReference>
<evidence type="ECO:0000313" key="9">
    <source>
        <dbReference type="Proteomes" id="UP000252182"/>
    </source>
</evidence>
<dbReference type="CDD" id="cd07185">
    <property type="entry name" value="OmpA_C-like"/>
    <property type="match status" value="1"/>
</dbReference>
<dbReference type="Gene3D" id="3.30.1330.60">
    <property type="entry name" value="OmpA-like domain"/>
    <property type="match status" value="1"/>
</dbReference>
<dbReference type="Proteomes" id="UP000252182">
    <property type="component" value="Chromosome"/>
</dbReference>
<dbReference type="GO" id="GO:0009279">
    <property type="term" value="C:cell outer membrane"/>
    <property type="evidence" value="ECO:0007669"/>
    <property type="project" value="UniProtKB-SubCell"/>
</dbReference>
<feature type="chain" id="PRO_5016781795" evidence="6">
    <location>
        <begin position="25"/>
        <end position="264"/>
    </location>
</feature>
<evidence type="ECO:0000256" key="4">
    <source>
        <dbReference type="ARBA" id="ARBA00023237"/>
    </source>
</evidence>
<evidence type="ECO:0000256" key="3">
    <source>
        <dbReference type="ARBA" id="ARBA00023136"/>
    </source>
</evidence>
<dbReference type="Pfam" id="PF04355">
    <property type="entry name" value="BamE"/>
    <property type="match status" value="1"/>
</dbReference>
<dbReference type="InterPro" id="IPR007450">
    <property type="entry name" value="BamE_dom"/>
</dbReference>
<evidence type="ECO:0000256" key="2">
    <source>
        <dbReference type="ARBA" id="ARBA00022729"/>
    </source>
</evidence>
<keyword evidence="9" id="KW-1185">Reference proteome</keyword>
<evidence type="ECO:0000256" key="6">
    <source>
        <dbReference type="SAM" id="SignalP"/>
    </source>
</evidence>
<dbReference type="PANTHER" id="PTHR30329:SF21">
    <property type="entry name" value="LIPOPROTEIN YIAD-RELATED"/>
    <property type="match status" value="1"/>
</dbReference>
<evidence type="ECO:0000313" key="8">
    <source>
        <dbReference type="EMBL" id="AXF85432.1"/>
    </source>
</evidence>
<proteinExistence type="predicted"/>
<dbReference type="RefSeq" id="WP_192879022.1">
    <property type="nucleotide sequence ID" value="NZ_CP031124.1"/>
</dbReference>
<dbReference type="InterPro" id="IPR006665">
    <property type="entry name" value="OmpA-like"/>
</dbReference>
<evidence type="ECO:0000256" key="1">
    <source>
        <dbReference type="ARBA" id="ARBA00004442"/>
    </source>
</evidence>
<keyword evidence="4" id="KW-0998">Cell outer membrane</keyword>
<keyword evidence="3 5" id="KW-0472">Membrane</keyword>
<comment type="subcellular location">
    <subcellularLocation>
        <location evidence="1">Cell outer membrane</location>
    </subcellularLocation>
</comment>